<evidence type="ECO:0000313" key="3">
    <source>
        <dbReference type="Proteomes" id="UP000223834"/>
    </source>
</evidence>
<dbReference type="InterPro" id="IPR032689">
    <property type="entry name" value="TraG-D_C"/>
</dbReference>
<dbReference type="RefSeq" id="WP_098770957.1">
    <property type="nucleotide sequence ID" value="NZ_NUIQ01000076.1"/>
</dbReference>
<dbReference type="Proteomes" id="UP000223834">
    <property type="component" value="Unassembled WGS sequence"/>
</dbReference>
<gene>
    <name evidence="2" type="ORF">CN980_09780</name>
</gene>
<dbReference type="InterPro" id="IPR027417">
    <property type="entry name" value="P-loop_NTPase"/>
</dbReference>
<protein>
    <recommendedName>
        <fullName evidence="1">TraD/TraG TraM recognition site domain-containing protein</fullName>
    </recommendedName>
</protein>
<accession>A0A9X7CD11</accession>
<dbReference type="Pfam" id="PF12696">
    <property type="entry name" value="TraG-D_C"/>
    <property type="match status" value="1"/>
</dbReference>
<evidence type="ECO:0000259" key="1">
    <source>
        <dbReference type="Pfam" id="PF12696"/>
    </source>
</evidence>
<evidence type="ECO:0000313" key="2">
    <source>
        <dbReference type="EMBL" id="PGO78228.1"/>
    </source>
</evidence>
<proteinExistence type="predicted"/>
<feature type="domain" description="TraD/TraG TraM recognition site" evidence="1">
    <location>
        <begin position="133"/>
        <end position="212"/>
    </location>
</feature>
<dbReference type="CDD" id="cd01127">
    <property type="entry name" value="TrwB_TraG_TraD_VirD4"/>
    <property type="match status" value="1"/>
</dbReference>
<sequence length="243" mass="28612">MLIGATELKFEQGNNSNVYVVGSNGTGKNRFYTNLNVKREEEKNIIVIESMKKEAYHATHQTKVEQGYLVLQLDLLSPHFHGMLREVLSQYQHQKFILYIHVNVVESTYHERGEQVQKLLHILIEQQFKKAMHIYFDEYEMYPIPNIDKFLCVTQGYQMGVSIIVQYHSQLQQIHGKRIANQVLTNCDWTLFFGTNSMQDAEYFSRMSGYDQMEVFLLQDEIILLDAYYPPQKIPIRNAEFNR</sequence>
<name>A0A9X7CD11_BACCE</name>
<dbReference type="Gene3D" id="3.40.50.300">
    <property type="entry name" value="P-loop containing nucleotide triphosphate hydrolases"/>
    <property type="match status" value="1"/>
</dbReference>
<reference evidence="2 3" key="1">
    <citation type="submission" date="2017-09" db="EMBL/GenBank/DDBJ databases">
        <title>Large-scale bioinformatics analysis of Bacillus genomes uncovers conserved roles of natural products in bacterial physiology.</title>
        <authorList>
            <consortium name="Agbiome Team Llc"/>
            <person name="Bleich R.M."/>
            <person name="Grubbs K.J."/>
            <person name="Santa Maria K.C."/>
            <person name="Allen S.E."/>
            <person name="Farag S."/>
            <person name="Shank E.A."/>
            <person name="Bowers A."/>
        </authorList>
    </citation>
    <scope>NUCLEOTIDE SEQUENCE [LARGE SCALE GENOMIC DNA]</scope>
    <source>
        <strain evidence="2 3">AFS049141</strain>
    </source>
</reference>
<dbReference type="EMBL" id="NUIQ01000076">
    <property type="protein sequence ID" value="PGO78228.1"/>
    <property type="molecule type" value="Genomic_DNA"/>
</dbReference>
<dbReference type="AlphaFoldDB" id="A0A9X7CD11"/>
<dbReference type="SUPFAM" id="SSF52540">
    <property type="entry name" value="P-loop containing nucleoside triphosphate hydrolases"/>
    <property type="match status" value="1"/>
</dbReference>
<comment type="caution">
    <text evidence="2">The sequence shown here is derived from an EMBL/GenBank/DDBJ whole genome shotgun (WGS) entry which is preliminary data.</text>
</comment>
<organism evidence="2 3">
    <name type="scientific">Bacillus cereus</name>
    <dbReference type="NCBI Taxonomy" id="1396"/>
    <lineage>
        <taxon>Bacteria</taxon>
        <taxon>Bacillati</taxon>
        <taxon>Bacillota</taxon>
        <taxon>Bacilli</taxon>
        <taxon>Bacillales</taxon>
        <taxon>Bacillaceae</taxon>
        <taxon>Bacillus</taxon>
        <taxon>Bacillus cereus group</taxon>
    </lineage>
</organism>